<dbReference type="IntAct" id="A0A1D6ITW7">
    <property type="interactions" value="4"/>
</dbReference>
<dbReference type="STRING" id="4577.A0A1D6ITW7"/>
<dbReference type="PANTHER" id="PTHR33116">
    <property type="entry name" value="REVERSE TRANSCRIPTASE ZINC-BINDING DOMAIN-CONTAINING PROTEIN-RELATED-RELATED"/>
    <property type="match status" value="1"/>
</dbReference>
<dbReference type="PANTHER" id="PTHR33116:SF78">
    <property type="entry name" value="OS12G0587133 PROTEIN"/>
    <property type="match status" value="1"/>
</dbReference>
<gene>
    <name evidence="2" type="ORF">ZEAMMB73_Zm00001d023523</name>
</gene>
<dbReference type="AlphaFoldDB" id="A0A1D6ITW7"/>
<proteinExistence type="predicted"/>
<dbReference type="Pfam" id="PF13966">
    <property type="entry name" value="zf-RVT"/>
    <property type="match status" value="1"/>
</dbReference>
<dbReference type="InterPro" id="IPR026960">
    <property type="entry name" value="RVT-Znf"/>
</dbReference>
<dbReference type="EMBL" id="CM000786">
    <property type="protein sequence ID" value="AQK39485.1"/>
    <property type="molecule type" value="Genomic_DNA"/>
</dbReference>
<evidence type="ECO:0000259" key="1">
    <source>
        <dbReference type="Pfam" id="PF13966"/>
    </source>
</evidence>
<dbReference type="ExpressionAtlas" id="A0A1D6ITW7">
    <property type="expression patterns" value="baseline and differential"/>
</dbReference>
<accession>A0A1D6ITW7</accession>
<feature type="domain" description="Reverse transcriptase zinc-binding" evidence="1">
    <location>
        <begin position="277"/>
        <end position="362"/>
    </location>
</feature>
<reference evidence="2" key="1">
    <citation type="submission" date="2015-12" db="EMBL/GenBank/DDBJ databases">
        <title>Update maize B73 reference genome by single molecule sequencing technologies.</title>
        <authorList>
            <consortium name="Maize Genome Sequencing Project"/>
            <person name="Ware D."/>
        </authorList>
    </citation>
    <scope>NUCLEOTIDE SEQUENCE</scope>
    <source>
        <tissue evidence="2">Seedling</tissue>
    </source>
</reference>
<protein>
    <submittedName>
        <fullName evidence="2">TUB-transcription factor 14</fullName>
    </submittedName>
</protein>
<dbReference type="EMBL" id="CM000786">
    <property type="protein sequence ID" value="AQK39484.1"/>
    <property type="molecule type" value="Genomic_DNA"/>
</dbReference>
<evidence type="ECO:0000313" key="2">
    <source>
        <dbReference type="EMBL" id="AQK39485.1"/>
    </source>
</evidence>
<name>A0A1D6ITW7_MAIZE</name>
<organism evidence="2">
    <name type="scientific">Zea mays</name>
    <name type="common">Maize</name>
    <dbReference type="NCBI Taxonomy" id="4577"/>
    <lineage>
        <taxon>Eukaryota</taxon>
        <taxon>Viridiplantae</taxon>
        <taxon>Streptophyta</taxon>
        <taxon>Embryophyta</taxon>
        <taxon>Tracheophyta</taxon>
        <taxon>Spermatophyta</taxon>
        <taxon>Magnoliopsida</taxon>
        <taxon>Liliopsida</taxon>
        <taxon>Poales</taxon>
        <taxon>Poaceae</taxon>
        <taxon>PACMAD clade</taxon>
        <taxon>Panicoideae</taxon>
        <taxon>Andropogonodae</taxon>
        <taxon>Andropogoneae</taxon>
        <taxon>Tripsacinae</taxon>
        <taxon>Zea</taxon>
    </lineage>
</organism>
<sequence length="457" mass="51372">MLNILGCKLEGFPQTYLGLPLSSTKLHLSAFTPQIAKTDKYLAGWQASLLTPMGRAVLVNSVLDSHLIYIMSAISLPLGVVAQIDRRRRSFLWTGEDKASGACCLVAWEKVCTPKVVGGLGIKDLRLHNRCLLVKLIHRFHSAPNSSWAAWARANCNVATLEGDVHGMHWNNLRAVLPIYQAITTSVVGNGHNTNFWHDAWCGEDDLATRLPALYSHCLAKQSSVHDIVTNGLSLVPRLSDQAQMELHQVQDIINDSALSQQQDTRVCSFVSQSGKFQTSKLYDFLKKQDRVTNPAAAFIWSNKAPPRAQFFAWLLTQGKIQSKENLLLKKIVDEDTCDVCGQERETADHIVLRCHFAKTFWLAIGFHIPNDMTVQNLHQIERPSNLPQNEFSSFVILCCWQLWKRRNGFVFRQEAATLNQTLQLICAEAASWSHRHSSKESGVKEAWNMVFSNARL</sequence>
<dbReference type="InParanoid" id="A0A1D6ITW7"/>